<evidence type="ECO:0000313" key="3">
    <source>
        <dbReference type="Proteomes" id="UP001058364"/>
    </source>
</evidence>
<feature type="domain" description="YqaJ viral recombinase" evidence="1">
    <location>
        <begin position="44"/>
        <end position="171"/>
    </location>
</feature>
<dbReference type="RefSeq" id="WP_027123283.1">
    <property type="nucleotide sequence ID" value="NZ_CP103423.1"/>
</dbReference>
<accession>A0ABY5TYA3</accession>
<reference evidence="2" key="1">
    <citation type="submission" date="2022-08" db="EMBL/GenBank/DDBJ databases">
        <title>Complete genome sequence of Mycoplasma molare type strain H 542.</title>
        <authorList>
            <person name="Spergser J."/>
        </authorList>
    </citation>
    <scope>NUCLEOTIDE SEQUENCE</scope>
    <source>
        <strain evidence="2">H 542</strain>
    </source>
</reference>
<name>A0ABY5TYA3_9BACT</name>
<keyword evidence="3" id="KW-1185">Reference proteome</keyword>
<protein>
    <recommendedName>
        <fullName evidence="1">YqaJ viral recombinase domain-containing protein</fullName>
    </recommendedName>
</protein>
<gene>
    <name evidence="2" type="ORF">NX772_01875</name>
</gene>
<evidence type="ECO:0000313" key="2">
    <source>
        <dbReference type="EMBL" id="UWD34556.1"/>
    </source>
</evidence>
<dbReference type="InterPro" id="IPR011335">
    <property type="entry name" value="Restrct_endonuc-II-like"/>
</dbReference>
<proteinExistence type="predicted"/>
<organism evidence="2 3">
    <name type="scientific">Mesomycoplasma molare</name>
    <dbReference type="NCBI Taxonomy" id="171288"/>
    <lineage>
        <taxon>Bacteria</taxon>
        <taxon>Bacillati</taxon>
        <taxon>Mycoplasmatota</taxon>
        <taxon>Mycoplasmoidales</taxon>
        <taxon>Metamycoplasmataceae</taxon>
        <taxon>Mesomycoplasma</taxon>
    </lineage>
</organism>
<dbReference type="NCBIfam" id="NF045870">
    <property type="entry name" value="MAGa7180_fam_nucl"/>
    <property type="match status" value="1"/>
</dbReference>
<dbReference type="InterPro" id="IPR011604">
    <property type="entry name" value="PDDEXK-like_dom_sf"/>
</dbReference>
<dbReference type="SUPFAM" id="SSF52980">
    <property type="entry name" value="Restriction endonuclease-like"/>
    <property type="match status" value="1"/>
</dbReference>
<dbReference type="InterPro" id="IPR019080">
    <property type="entry name" value="YqaJ_viral_recombinase"/>
</dbReference>
<dbReference type="EMBL" id="CP103423">
    <property type="protein sequence ID" value="UWD34556.1"/>
    <property type="molecule type" value="Genomic_DNA"/>
</dbReference>
<dbReference type="Proteomes" id="UP001058364">
    <property type="component" value="Chromosome"/>
</dbReference>
<dbReference type="Gene3D" id="3.90.320.10">
    <property type="match status" value="1"/>
</dbReference>
<sequence length="273" mass="32340">MELKQRKYYNKKHYFIDKEHKILRLDPEFHNNLLKNKGTWNGFKKIGGSSIGDVLLTDSFKSQFLAFVRIAKLDMPILDTKYIDAGVAIEPKVIEVIRNKTNKEIETFPPEKYSYDYFKGKDDIIGGIPDGYIKDLNMILEIKTTQLKNLEKWESGELPLAYLKQGQLYSYLMGCDTFAIVATFLEPQDYDDPKNYPIEKRKIRTYKYQTNVPQIEDDIEKIKEWYNFYTEKGYSPQYNEKLDGELLEYLECENEEQWNNLLDKWKLQGKVKI</sequence>
<dbReference type="Pfam" id="PF09588">
    <property type="entry name" value="YqaJ"/>
    <property type="match status" value="1"/>
</dbReference>
<evidence type="ECO:0000259" key="1">
    <source>
        <dbReference type="Pfam" id="PF09588"/>
    </source>
</evidence>